<sequence length="328" mass="36501">MRKKLHLVLVTSLILAFPSKGAASEEPILYHLVSGGPAEFTTEKRQDLNFLALSLGIRPWVLAWQNKLKLNATLPPGSKLVIDTSHIVPTELSHGLVINLPELLLYQFHQGVYQRRYALAVGKKSWPTPTGDYYIRNKAENPTWTVPASIQAEMEELGQEVVEKVPPGPKNPLGKYWLGTSAPGVGIHATNRPWSVGHFVSHGCIRMLPGEIAQLYQQVEVGTPVRIIYRPVKMALTPQKRLFLEAHPNIYGKKIDYLAVVETLVKTHNLETRINWPKVIQTLKIKSGVAQDVTRDPEPTKAAATPANPAPPRELGLFPLQVQDTKIE</sequence>
<dbReference type="GO" id="GO:0008360">
    <property type="term" value="P:regulation of cell shape"/>
    <property type="evidence" value="ECO:0007669"/>
    <property type="project" value="UniProtKB-UniRule"/>
</dbReference>
<dbReference type="AlphaFoldDB" id="A0A7C5ALA6"/>
<evidence type="ECO:0000313" key="13">
    <source>
        <dbReference type="EMBL" id="HGZ11471.1"/>
    </source>
</evidence>
<dbReference type="GO" id="GO:0016757">
    <property type="term" value="F:glycosyltransferase activity"/>
    <property type="evidence" value="ECO:0007669"/>
    <property type="project" value="UniProtKB-KW"/>
</dbReference>
<dbReference type="GO" id="GO:0005576">
    <property type="term" value="C:extracellular region"/>
    <property type="evidence" value="ECO:0007669"/>
    <property type="project" value="TreeGrafter"/>
</dbReference>
<dbReference type="InterPro" id="IPR038063">
    <property type="entry name" value="Transpep_catalytic_dom"/>
</dbReference>
<name>A0A7C5ALA6_9BACT</name>
<dbReference type="InterPro" id="IPR005490">
    <property type="entry name" value="LD_TPept_cat_dom"/>
</dbReference>
<evidence type="ECO:0000256" key="8">
    <source>
        <dbReference type="ARBA" id="ARBA00023316"/>
    </source>
</evidence>
<keyword evidence="5" id="KW-0378">Hydrolase</keyword>
<comment type="pathway">
    <text evidence="1 9">Cell wall biogenesis; peptidoglycan biosynthesis.</text>
</comment>
<keyword evidence="7 9" id="KW-0573">Peptidoglycan synthesis</keyword>
<keyword evidence="11" id="KW-0732">Signal</keyword>
<feature type="domain" description="L,D-TPase catalytic" evidence="12">
    <location>
        <begin position="94"/>
        <end position="228"/>
    </location>
</feature>
<feature type="chain" id="PRO_5027728981" evidence="11">
    <location>
        <begin position="23"/>
        <end position="328"/>
    </location>
</feature>
<dbReference type="PANTHER" id="PTHR30582:SF24">
    <property type="entry name" value="L,D-TRANSPEPTIDASE ERFK_SRFK-RELATED"/>
    <property type="match status" value="1"/>
</dbReference>
<keyword evidence="8 9" id="KW-0961">Cell wall biogenesis/degradation</keyword>
<evidence type="ECO:0000256" key="5">
    <source>
        <dbReference type="ARBA" id="ARBA00022801"/>
    </source>
</evidence>
<evidence type="ECO:0000256" key="4">
    <source>
        <dbReference type="ARBA" id="ARBA00022679"/>
    </source>
</evidence>
<dbReference type="EMBL" id="DTKJ01000031">
    <property type="protein sequence ID" value="HGZ11471.1"/>
    <property type="molecule type" value="Genomic_DNA"/>
</dbReference>
<dbReference type="PROSITE" id="PS52029">
    <property type="entry name" value="LD_TPASE"/>
    <property type="match status" value="1"/>
</dbReference>
<dbReference type="Pfam" id="PF03734">
    <property type="entry name" value="YkuD"/>
    <property type="match status" value="1"/>
</dbReference>
<dbReference type="GO" id="GO:0071555">
    <property type="term" value="P:cell wall organization"/>
    <property type="evidence" value="ECO:0007669"/>
    <property type="project" value="UniProtKB-UniRule"/>
</dbReference>
<evidence type="ECO:0000256" key="3">
    <source>
        <dbReference type="ARBA" id="ARBA00022676"/>
    </source>
</evidence>
<organism evidence="13">
    <name type="scientific">Desulfobacca acetoxidans</name>
    <dbReference type="NCBI Taxonomy" id="60893"/>
    <lineage>
        <taxon>Bacteria</taxon>
        <taxon>Pseudomonadati</taxon>
        <taxon>Thermodesulfobacteriota</taxon>
        <taxon>Desulfobaccia</taxon>
        <taxon>Desulfobaccales</taxon>
        <taxon>Desulfobaccaceae</taxon>
        <taxon>Desulfobacca</taxon>
    </lineage>
</organism>
<comment type="caution">
    <text evidence="13">The sequence shown here is derived from an EMBL/GenBank/DDBJ whole genome shotgun (WGS) entry which is preliminary data.</text>
</comment>
<feature type="region of interest" description="Disordered" evidence="10">
    <location>
        <begin position="291"/>
        <end position="315"/>
    </location>
</feature>
<evidence type="ECO:0000259" key="12">
    <source>
        <dbReference type="PROSITE" id="PS52029"/>
    </source>
</evidence>
<evidence type="ECO:0000256" key="1">
    <source>
        <dbReference type="ARBA" id="ARBA00004752"/>
    </source>
</evidence>
<protein>
    <submittedName>
        <fullName evidence="13">L,D-transpeptidase</fullName>
    </submittedName>
</protein>
<feature type="active site" description="Proton donor/acceptor" evidence="9">
    <location>
        <position position="188"/>
    </location>
</feature>
<keyword evidence="3" id="KW-0328">Glycosyltransferase</keyword>
<dbReference type="UniPathway" id="UPA00219"/>
<feature type="active site" description="Nucleophile" evidence="9">
    <location>
        <position position="204"/>
    </location>
</feature>
<dbReference type="Gene3D" id="2.40.440.10">
    <property type="entry name" value="L,D-transpeptidase catalytic domain-like"/>
    <property type="match status" value="1"/>
</dbReference>
<keyword evidence="4" id="KW-0808">Transferase</keyword>
<reference evidence="13" key="1">
    <citation type="journal article" date="2020" name="mSystems">
        <title>Genome- and Community-Level Interaction Insights into Carbon Utilization and Element Cycling Functions of Hydrothermarchaeota in Hydrothermal Sediment.</title>
        <authorList>
            <person name="Zhou Z."/>
            <person name="Liu Y."/>
            <person name="Xu W."/>
            <person name="Pan J."/>
            <person name="Luo Z.H."/>
            <person name="Li M."/>
        </authorList>
    </citation>
    <scope>NUCLEOTIDE SEQUENCE [LARGE SCALE GENOMIC DNA]</scope>
    <source>
        <strain evidence="13">SpSt-853</strain>
    </source>
</reference>
<dbReference type="GO" id="GO:0071972">
    <property type="term" value="F:peptidoglycan L,D-transpeptidase activity"/>
    <property type="evidence" value="ECO:0007669"/>
    <property type="project" value="TreeGrafter"/>
</dbReference>
<dbReference type="SUPFAM" id="SSF141523">
    <property type="entry name" value="L,D-transpeptidase catalytic domain-like"/>
    <property type="match status" value="1"/>
</dbReference>
<gene>
    <name evidence="13" type="ORF">ENW48_04570</name>
</gene>
<evidence type="ECO:0000256" key="11">
    <source>
        <dbReference type="SAM" id="SignalP"/>
    </source>
</evidence>
<evidence type="ECO:0000256" key="9">
    <source>
        <dbReference type="PROSITE-ProRule" id="PRU01373"/>
    </source>
</evidence>
<feature type="signal peptide" evidence="11">
    <location>
        <begin position="1"/>
        <end position="22"/>
    </location>
</feature>
<dbReference type="PANTHER" id="PTHR30582">
    <property type="entry name" value="L,D-TRANSPEPTIDASE"/>
    <property type="match status" value="1"/>
</dbReference>
<comment type="similarity">
    <text evidence="2">Belongs to the YkuD family.</text>
</comment>
<evidence type="ECO:0000256" key="10">
    <source>
        <dbReference type="SAM" id="MobiDB-lite"/>
    </source>
</evidence>
<keyword evidence="6 9" id="KW-0133">Cell shape</keyword>
<proteinExistence type="inferred from homology"/>
<evidence type="ECO:0000256" key="6">
    <source>
        <dbReference type="ARBA" id="ARBA00022960"/>
    </source>
</evidence>
<dbReference type="GO" id="GO:0018104">
    <property type="term" value="P:peptidoglycan-protein cross-linking"/>
    <property type="evidence" value="ECO:0007669"/>
    <property type="project" value="TreeGrafter"/>
</dbReference>
<evidence type="ECO:0000256" key="7">
    <source>
        <dbReference type="ARBA" id="ARBA00022984"/>
    </source>
</evidence>
<dbReference type="InterPro" id="IPR050979">
    <property type="entry name" value="LD-transpeptidase"/>
</dbReference>
<evidence type="ECO:0000256" key="2">
    <source>
        <dbReference type="ARBA" id="ARBA00005992"/>
    </source>
</evidence>
<accession>A0A7C5ALA6</accession>
<dbReference type="CDD" id="cd16913">
    <property type="entry name" value="YkuD_like"/>
    <property type="match status" value="1"/>
</dbReference>